<dbReference type="FunFam" id="1.10.510.10:FF:001023">
    <property type="entry name" value="Os07g0541700 protein"/>
    <property type="match status" value="1"/>
</dbReference>
<keyword evidence="5" id="KW-0418">Kinase</keyword>
<evidence type="ECO:0000256" key="1">
    <source>
        <dbReference type="ARBA" id="ARBA00012513"/>
    </source>
</evidence>
<keyword evidence="11" id="KW-1185">Reference proteome</keyword>
<name>J3NA40_ORYBR</name>
<proteinExistence type="predicted"/>
<dbReference type="GO" id="GO:0005524">
    <property type="term" value="F:ATP binding"/>
    <property type="evidence" value="ECO:0007669"/>
    <property type="project" value="UniProtKB-KW"/>
</dbReference>
<reference evidence="10" key="2">
    <citation type="submission" date="2013-04" db="UniProtKB">
        <authorList>
            <consortium name="EnsemblPlants"/>
        </authorList>
    </citation>
    <scope>IDENTIFICATION</scope>
</reference>
<dbReference type="Gramene" id="OB11G26760.1">
    <property type="protein sequence ID" value="OB11G26760.1"/>
    <property type="gene ID" value="OB11G26760"/>
</dbReference>
<evidence type="ECO:0000256" key="2">
    <source>
        <dbReference type="ARBA" id="ARBA00022527"/>
    </source>
</evidence>
<keyword evidence="2" id="KW-0723">Serine/threonine-protein kinase</keyword>
<dbReference type="InterPro" id="IPR000719">
    <property type="entry name" value="Prot_kinase_dom"/>
</dbReference>
<evidence type="ECO:0000256" key="4">
    <source>
        <dbReference type="ARBA" id="ARBA00022741"/>
    </source>
</evidence>
<keyword evidence="3" id="KW-0808">Transferase</keyword>
<comment type="catalytic activity">
    <reaction evidence="7">
        <text>L-threonyl-[protein] + ATP = O-phospho-L-threonyl-[protein] + ADP + H(+)</text>
        <dbReference type="Rhea" id="RHEA:46608"/>
        <dbReference type="Rhea" id="RHEA-COMP:11060"/>
        <dbReference type="Rhea" id="RHEA-COMP:11605"/>
        <dbReference type="ChEBI" id="CHEBI:15378"/>
        <dbReference type="ChEBI" id="CHEBI:30013"/>
        <dbReference type="ChEBI" id="CHEBI:30616"/>
        <dbReference type="ChEBI" id="CHEBI:61977"/>
        <dbReference type="ChEBI" id="CHEBI:456216"/>
        <dbReference type="EC" id="2.7.11.1"/>
    </reaction>
</comment>
<dbReference type="SMART" id="SM00220">
    <property type="entry name" value="S_TKc"/>
    <property type="match status" value="1"/>
</dbReference>
<reference evidence="10" key="1">
    <citation type="journal article" date="2013" name="Nat. Commun.">
        <title>Whole-genome sequencing of Oryza brachyantha reveals mechanisms underlying Oryza genome evolution.</title>
        <authorList>
            <person name="Chen J."/>
            <person name="Huang Q."/>
            <person name="Gao D."/>
            <person name="Wang J."/>
            <person name="Lang Y."/>
            <person name="Liu T."/>
            <person name="Li B."/>
            <person name="Bai Z."/>
            <person name="Luis Goicoechea J."/>
            <person name="Liang C."/>
            <person name="Chen C."/>
            <person name="Zhang W."/>
            <person name="Sun S."/>
            <person name="Liao Y."/>
            <person name="Zhang X."/>
            <person name="Yang L."/>
            <person name="Song C."/>
            <person name="Wang M."/>
            <person name="Shi J."/>
            <person name="Liu G."/>
            <person name="Liu J."/>
            <person name="Zhou H."/>
            <person name="Zhou W."/>
            <person name="Yu Q."/>
            <person name="An N."/>
            <person name="Chen Y."/>
            <person name="Cai Q."/>
            <person name="Wang B."/>
            <person name="Liu B."/>
            <person name="Min J."/>
            <person name="Huang Y."/>
            <person name="Wu H."/>
            <person name="Li Z."/>
            <person name="Zhang Y."/>
            <person name="Yin Y."/>
            <person name="Song W."/>
            <person name="Jiang J."/>
            <person name="Jackson S.A."/>
            <person name="Wing R.A."/>
            <person name="Wang J."/>
            <person name="Chen M."/>
        </authorList>
    </citation>
    <scope>NUCLEOTIDE SEQUENCE [LARGE SCALE GENOMIC DNA]</scope>
    <source>
        <strain evidence="10">cv. IRGC 101232</strain>
    </source>
</reference>
<dbReference type="EC" id="2.7.11.1" evidence="1"/>
<protein>
    <recommendedName>
        <fullName evidence="1">non-specific serine/threonine protein kinase</fullName>
        <ecNumber evidence="1">2.7.11.1</ecNumber>
    </recommendedName>
</protein>
<dbReference type="InterPro" id="IPR011009">
    <property type="entry name" value="Kinase-like_dom_sf"/>
</dbReference>
<dbReference type="InterPro" id="IPR008271">
    <property type="entry name" value="Ser/Thr_kinase_AS"/>
</dbReference>
<evidence type="ECO:0000259" key="9">
    <source>
        <dbReference type="PROSITE" id="PS50011"/>
    </source>
</evidence>
<dbReference type="Proteomes" id="UP000006038">
    <property type="component" value="Chromosome 11"/>
</dbReference>
<evidence type="ECO:0000313" key="10">
    <source>
        <dbReference type="EnsemblPlants" id="OB11G26760.1"/>
    </source>
</evidence>
<dbReference type="Pfam" id="PF00069">
    <property type="entry name" value="Pkinase"/>
    <property type="match status" value="1"/>
</dbReference>
<evidence type="ECO:0000256" key="6">
    <source>
        <dbReference type="ARBA" id="ARBA00022840"/>
    </source>
</evidence>
<dbReference type="AlphaFoldDB" id="J3NA40"/>
<accession>J3NA40</accession>
<comment type="catalytic activity">
    <reaction evidence="8">
        <text>L-seryl-[protein] + ATP = O-phospho-L-seryl-[protein] + ADP + H(+)</text>
        <dbReference type="Rhea" id="RHEA:17989"/>
        <dbReference type="Rhea" id="RHEA-COMP:9863"/>
        <dbReference type="Rhea" id="RHEA-COMP:11604"/>
        <dbReference type="ChEBI" id="CHEBI:15378"/>
        <dbReference type="ChEBI" id="CHEBI:29999"/>
        <dbReference type="ChEBI" id="CHEBI:30616"/>
        <dbReference type="ChEBI" id="CHEBI:83421"/>
        <dbReference type="ChEBI" id="CHEBI:456216"/>
        <dbReference type="EC" id="2.7.11.1"/>
    </reaction>
</comment>
<evidence type="ECO:0000256" key="5">
    <source>
        <dbReference type="ARBA" id="ARBA00022777"/>
    </source>
</evidence>
<evidence type="ECO:0000313" key="11">
    <source>
        <dbReference type="Proteomes" id="UP000006038"/>
    </source>
</evidence>
<sequence length="240" mass="27006">MPGLKRIVNLKDALWNCVVEHLANSVCPSWLMLQKTSVTKIKLGKVTLAVFTRCKNKRLKLDWSTRSRIINGTAEGLLYLHKYCGLHIVHGDLKPSNILLDSNMNPKISDFGLARTYSPGVDEEHADRIVGSIGFIATECRGRRLLSTKSDVYAFGALLLEIISRKRCFLLATGESGDDYGYLNKRMQLLNISGNSSPQRHDLTKSHAALQHLVIYCRENSIIKIEVQVRVCKREQNKAV</sequence>
<evidence type="ECO:0000256" key="3">
    <source>
        <dbReference type="ARBA" id="ARBA00022679"/>
    </source>
</evidence>
<dbReference type="PANTHER" id="PTHR27006">
    <property type="entry name" value="PROMASTIGOTE SURFACE ANTIGEN PROTEIN PSA"/>
    <property type="match status" value="1"/>
</dbReference>
<dbReference type="GO" id="GO:0004674">
    <property type="term" value="F:protein serine/threonine kinase activity"/>
    <property type="evidence" value="ECO:0007669"/>
    <property type="project" value="UniProtKB-KW"/>
</dbReference>
<keyword evidence="6" id="KW-0067">ATP-binding</keyword>
<dbReference type="PANTHER" id="PTHR27006:SF614">
    <property type="entry name" value="PROTEIN KINASE DOMAIN-CONTAINING PROTEIN"/>
    <property type="match status" value="1"/>
</dbReference>
<dbReference type="SUPFAM" id="SSF56112">
    <property type="entry name" value="Protein kinase-like (PK-like)"/>
    <property type="match status" value="1"/>
</dbReference>
<evidence type="ECO:0000256" key="8">
    <source>
        <dbReference type="ARBA" id="ARBA00048679"/>
    </source>
</evidence>
<keyword evidence="4" id="KW-0547">Nucleotide-binding</keyword>
<dbReference type="Gene3D" id="1.10.510.10">
    <property type="entry name" value="Transferase(Phosphotransferase) domain 1"/>
    <property type="match status" value="1"/>
</dbReference>
<dbReference type="HOGENOM" id="CLU_1157933_0_0_1"/>
<evidence type="ECO:0000256" key="7">
    <source>
        <dbReference type="ARBA" id="ARBA00047899"/>
    </source>
</evidence>
<dbReference type="EnsemblPlants" id="OB11G26760.1">
    <property type="protein sequence ID" value="OB11G26760.1"/>
    <property type="gene ID" value="OB11G26760"/>
</dbReference>
<dbReference type="PROSITE" id="PS00108">
    <property type="entry name" value="PROTEIN_KINASE_ST"/>
    <property type="match status" value="1"/>
</dbReference>
<feature type="domain" description="Protein kinase" evidence="9">
    <location>
        <begin position="1"/>
        <end position="240"/>
    </location>
</feature>
<dbReference type="PROSITE" id="PS50011">
    <property type="entry name" value="PROTEIN_KINASE_DOM"/>
    <property type="match status" value="1"/>
</dbReference>
<organism evidence="10">
    <name type="scientific">Oryza brachyantha</name>
    <name type="common">malo sina</name>
    <dbReference type="NCBI Taxonomy" id="4533"/>
    <lineage>
        <taxon>Eukaryota</taxon>
        <taxon>Viridiplantae</taxon>
        <taxon>Streptophyta</taxon>
        <taxon>Embryophyta</taxon>
        <taxon>Tracheophyta</taxon>
        <taxon>Spermatophyta</taxon>
        <taxon>Magnoliopsida</taxon>
        <taxon>Liliopsida</taxon>
        <taxon>Poales</taxon>
        <taxon>Poaceae</taxon>
        <taxon>BOP clade</taxon>
        <taxon>Oryzoideae</taxon>
        <taxon>Oryzeae</taxon>
        <taxon>Oryzinae</taxon>
        <taxon>Oryza</taxon>
    </lineage>
</organism>